<dbReference type="Proteomes" id="UP001057402">
    <property type="component" value="Chromosome 12"/>
</dbReference>
<comment type="caution">
    <text evidence="1">The sequence shown here is derived from an EMBL/GenBank/DDBJ whole genome shotgun (WGS) entry which is preliminary data.</text>
</comment>
<proteinExistence type="predicted"/>
<gene>
    <name evidence="1" type="ORF">MLD38_038390</name>
</gene>
<name>A0ACB9KZE2_9MYRT</name>
<reference evidence="2" key="1">
    <citation type="journal article" date="2023" name="Front. Plant Sci.">
        <title>Chromosomal-level genome assembly of Melastoma candidum provides insights into trichome evolution.</title>
        <authorList>
            <person name="Zhong Y."/>
            <person name="Wu W."/>
            <person name="Sun C."/>
            <person name="Zou P."/>
            <person name="Liu Y."/>
            <person name="Dai S."/>
            <person name="Zhou R."/>
        </authorList>
    </citation>
    <scope>NUCLEOTIDE SEQUENCE [LARGE SCALE GENOMIC DNA]</scope>
</reference>
<dbReference type="EMBL" id="CM042891">
    <property type="protein sequence ID" value="KAI4302670.1"/>
    <property type="molecule type" value="Genomic_DNA"/>
</dbReference>
<evidence type="ECO:0000313" key="2">
    <source>
        <dbReference type="Proteomes" id="UP001057402"/>
    </source>
</evidence>
<keyword evidence="2" id="KW-1185">Reference proteome</keyword>
<sequence>MASPQSGRLSITPGSRILHQKSPLSDDSVWRRLRDAGFDEESIKRRDKAALIGYIAKLESEIFDYQHHMGLLILEKKEMANKAEEAKASAEAAELKYRRDQSAHAATSLESRKREESLKKALGVEKECIASLEKALHEMRAESAETKVAADSKLSEARSVMENALKKLVEAGEKLQAAEALKAEANRYRNLAERKLHEVEERENDTRRRIESFKSECDAKESEILQERKSLVERQRVLRQGEESLLESQLLLNQREGHILTRSQELDALSKDLEASRVNLERQRAILSENKLDLDLKTASLLQNEESIVRRESLVNQREKELLILQESLSSKQSDEIQKVLDGHESAIKSRKAELEAEMEMKRKLVADEIESMRRDWELKEIDLKVQEEQLKEREHDLEKRTKSLTDMEKEVLERLKHVESREEYLASAEKDCRGKTELLLKEKEEINKMKLDLKNSMDLLEDKRKQVDRAQGRLEVMKSETNELSVLEVKLKEELDWVRAQKLEIMAEADTLQSEKSKFEKEWELIDEKREELKKEAERIAEERVAAAKFFKDERDSLREEKEAIRNQHRNDVEALRLEREEFMNKMVQDRSEWFSKIQQERADFLLEIEVQKKELENCIDKRREELESSLKEKDKAFEEEKKNELQRIRSLKETVDREFEHIASEMKRLESERMEVNLDRERRSREWADLQQSVEELSLQRQKLEKQRELLHADKEEIQGLIVQLRKLEDARLALDKMAVMEMQQSFAESRQQIISEKGRQKRADASNNEAQLDDRGYHGVDGNISFSIPEERATFPSPSSTARFSWIKRCSDLIFRPSYEKSILNAKNEGPTALTPGLRSLLLHDKQKGKETKVLDRGLEGSVSESHGGEERTIFEVPTVNENVANDNINSAGTQEQNDSIKEQLHQAGRKRRMNELLEDPADTSLGQSRSKKNKGLEQDGAVDTYEPAEENQRDVGPTHASEVGETRVLEQETEVLVVEKLVSEVPLLDSGGQDSEDQMQNSIFKSIDELFEGGLDSPTDLMQDGKSILEREMEVLDGAPEKSNLDNILVFEEFSQEVLELAPNGSTEDKDGGR</sequence>
<accession>A0ACB9KZE2</accession>
<evidence type="ECO:0000313" key="1">
    <source>
        <dbReference type="EMBL" id="KAI4302670.1"/>
    </source>
</evidence>
<protein>
    <submittedName>
        <fullName evidence="1">Uncharacterized protein</fullName>
    </submittedName>
</protein>
<organism evidence="1 2">
    <name type="scientific">Melastoma candidum</name>
    <dbReference type="NCBI Taxonomy" id="119954"/>
    <lineage>
        <taxon>Eukaryota</taxon>
        <taxon>Viridiplantae</taxon>
        <taxon>Streptophyta</taxon>
        <taxon>Embryophyta</taxon>
        <taxon>Tracheophyta</taxon>
        <taxon>Spermatophyta</taxon>
        <taxon>Magnoliopsida</taxon>
        <taxon>eudicotyledons</taxon>
        <taxon>Gunneridae</taxon>
        <taxon>Pentapetalae</taxon>
        <taxon>rosids</taxon>
        <taxon>malvids</taxon>
        <taxon>Myrtales</taxon>
        <taxon>Melastomataceae</taxon>
        <taxon>Melastomatoideae</taxon>
        <taxon>Melastomateae</taxon>
        <taxon>Melastoma</taxon>
    </lineage>
</organism>